<dbReference type="Gene3D" id="3.40.50.150">
    <property type="entry name" value="Vaccinia Virus protein VP39"/>
    <property type="match status" value="1"/>
</dbReference>
<organism evidence="2 3">
    <name type="scientific">Roseofilum halophilum BLCC-M91</name>
    <dbReference type="NCBI Taxonomy" id="3022259"/>
    <lineage>
        <taxon>Bacteria</taxon>
        <taxon>Bacillati</taxon>
        <taxon>Cyanobacteriota</taxon>
        <taxon>Cyanophyceae</taxon>
        <taxon>Desertifilales</taxon>
        <taxon>Desertifilaceae</taxon>
        <taxon>Roseofilum</taxon>
        <taxon>Roseofilum halophilum</taxon>
    </lineage>
</organism>
<protein>
    <submittedName>
        <fullName evidence="2">FkbM family methyltransferase</fullName>
    </submittedName>
</protein>
<keyword evidence="3" id="KW-1185">Reference proteome</keyword>
<dbReference type="InterPro" id="IPR052514">
    <property type="entry name" value="SAM-dependent_MTase"/>
</dbReference>
<dbReference type="PANTHER" id="PTHR34203:SF15">
    <property type="entry name" value="SLL1173 PROTEIN"/>
    <property type="match status" value="1"/>
</dbReference>
<name>A0ABT7BME6_9CYAN</name>
<dbReference type="GO" id="GO:0008168">
    <property type="term" value="F:methyltransferase activity"/>
    <property type="evidence" value="ECO:0007669"/>
    <property type="project" value="UniProtKB-KW"/>
</dbReference>
<dbReference type="InterPro" id="IPR006342">
    <property type="entry name" value="FkbM_mtfrase"/>
</dbReference>
<dbReference type="NCBIfam" id="TIGR01444">
    <property type="entry name" value="fkbM_fam"/>
    <property type="match status" value="1"/>
</dbReference>
<dbReference type="RefSeq" id="WP_283762758.1">
    <property type="nucleotide sequence ID" value="NZ_JAQPOK010000086.1"/>
</dbReference>
<keyword evidence="2" id="KW-0489">Methyltransferase</keyword>
<dbReference type="Proteomes" id="UP001231370">
    <property type="component" value="Unassembled WGS sequence"/>
</dbReference>
<dbReference type="GO" id="GO:0032259">
    <property type="term" value="P:methylation"/>
    <property type="evidence" value="ECO:0007669"/>
    <property type="project" value="UniProtKB-KW"/>
</dbReference>
<dbReference type="PANTHER" id="PTHR34203">
    <property type="entry name" value="METHYLTRANSFERASE, FKBM FAMILY PROTEIN"/>
    <property type="match status" value="1"/>
</dbReference>
<accession>A0ABT7BME6</accession>
<keyword evidence="2" id="KW-0808">Transferase</keyword>
<evidence type="ECO:0000259" key="1">
    <source>
        <dbReference type="Pfam" id="PF05050"/>
    </source>
</evidence>
<dbReference type="InterPro" id="IPR029063">
    <property type="entry name" value="SAM-dependent_MTases_sf"/>
</dbReference>
<dbReference type="Pfam" id="PF05050">
    <property type="entry name" value="Methyltransf_21"/>
    <property type="match status" value="1"/>
</dbReference>
<dbReference type="SUPFAM" id="SSF53335">
    <property type="entry name" value="S-adenosyl-L-methionine-dependent methyltransferases"/>
    <property type="match status" value="1"/>
</dbReference>
<reference evidence="2 3" key="1">
    <citation type="submission" date="2023-01" db="EMBL/GenBank/DDBJ databases">
        <title>Novel diversity within Roseofilum (Cyanobacteria; Desertifilaceae) from marine benthic mats with descriptions of four novel species.</title>
        <authorList>
            <person name="Wang Y."/>
            <person name="Berthold D.E."/>
            <person name="Hu J."/>
            <person name="Lefler F.W."/>
            <person name="Laughinghouse H.D. IV."/>
        </authorList>
    </citation>
    <scope>NUCLEOTIDE SEQUENCE [LARGE SCALE GENOMIC DNA]</scope>
    <source>
        <strain evidence="2 3">BLCC-M91</strain>
    </source>
</reference>
<sequence>MNIKQKIAQILLQTLNKVMGDDQALELMKYWLRRLPTKYAFPITWVCLNEFTLDSTSESKWESGVLRDFPNVQVNVNPKCLGSRFFSLCGYFEDDLTQKILNSNYSGLLVDIGANFGYYSILWLQKNNSRVIAVEPVTEYIELLEQNLSPYESRYKIFKGCVGDYQGKALLDTCGDPTMVSRVVPDDGSGKMREVPMIALTPLLEKYNEDRIEVLKVDAEGYDVKILNNCKPLFEAKKIKTVFWESAAGSEYLGNVEAEKEIILFLERLGYRRIMSGGIVGYELPAA</sequence>
<feature type="domain" description="Methyltransferase FkbM" evidence="1">
    <location>
        <begin position="111"/>
        <end position="272"/>
    </location>
</feature>
<dbReference type="EMBL" id="JAQPOK010000086">
    <property type="protein sequence ID" value="MDJ1179453.1"/>
    <property type="molecule type" value="Genomic_DNA"/>
</dbReference>
<gene>
    <name evidence="2" type="ORF">PJF56_11320</name>
</gene>
<proteinExistence type="predicted"/>
<evidence type="ECO:0000313" key="2">
    <source>
        <dbReference type="EMBL" id="MDJ1179453.1"/>
    </source>
</evidence>
<comment type="caution">
    <text evidence="2">The sequence shown here is derived from an EMBL/GenBank/DDBJ whole genome shotgun (WGS) entry which is preliminary data.</text>
</comment>
<evidence type="ECO:0000313" key="3">
    <source>
        <dbReference type="Proteomes" id="UP001231370"/>
    </source>
</evidence>